<protein>
    <submittedName>
        <fullName evidence="1">Uncharacterized protein</fullName>
    </submittedName>
</protein>
<sequence>MVENDEHPTDQLVPHDRHKQLLVTMEQDLFLGSSNERLPGNLKGRSRVAGAPIGYTVEELRELIRLLSFDGW</sequence>
<keyword evidence="2" id="KW-1185">Reference proteome</keyword>
<dbReference type="Proteomes" id="UP000031368">
    <property type="component" value="Plasmid pRgalR602c"/>
</dbReference>
<keyword evidence="1" id="KW-0614">Plasmid</keyword>
<reference evidence="1 2" key="1">
    <citation type="submission" date="2013-11" db="EMBL/GenBank/DDBJ databases">
        <title>Complete genome sequence of Rhizobium gallicum bv. gallicum R602.</title>
        <authorList>
            <person name="Bustos P."/>
            <person name="Santamaria R.I."/>
            <person name="Lozano L."/>
            <person name="Acosta J.L."/>
            <person name="Ormeno-Orrillo E."/>
            <person name="Rogel M.A."/>
            <person name="Romero D."/>
            <person name="Cevallos M.A."/>
            <person name="Martinez-Romero E."/>
            <person name="Gonzalez V."/>
        </authorList>
    </citation>
    <scope>NUCLEOTIDE SEQUENCE [LARGE SCALE GENOMIC DNA]</scope>
    <source>
        <strain evidence="1 2">R602</strain>
        <plasmid evidence="1 2">pRgalR602c</plasmid>
    </source>
</reference>
<proteinExistence type="predicted"/>
<dbReference type="EMBL" id="CP006880">
    <property type="protein sequence ID" value="AJD45762.1"/>
    <property type="molecule type" value="Genomic_DNA"/>
</dbReference>
<evidence type="ECO:0000313" key="1">
    <source>
        <dbReference type="EMBL" id="AJD45762.1"/>
    </source>
</evidence>
<dbReference type="KEGG" id="rga:RGR602_PC01738"/>
<evidence type="ECO:0000313" key="2">
    <source>
        <dbReference type="Proteomes" id="UP000031368"/>
    </source>
</evidence>
<dbReference type="AlphaFoldDB" id="A0A0B4XH40"/>
<geneLocation type="plasmid" evidence="1 2">
    <name>pRgalR602c</name>
</geneLocation>
<accession>A0A0B4XH40</accession>
<dbReference type="HOGENOM" id="CLU_2719507_0_0_5"/>
<name>A0A0B4XH40_9HYPH</name>
<dbReference type="RefSeq" id="WP_040115909.1">
    <property type="nucleotide sequence ID" value="NZ_CP006880.1"/>
</dbReference>
<organism evidence="1 2">
    <name type="scientific">Rhizobium gallicum bv. gallicum R602sp</name>
    <dbReference type="NCBI Taxonomy" id="1041138"/>
    <lineage>
        <taxon>Bacteria</taxon>
        <taxon>Pseudomonadati</taxon>
        <taxon>Pseudomonadota</taxon>
        <taxon>Alphaproteobacteria</taxon>
        <taxon>Hyphomicrobiales</taxon>
        <taxon>Rhizobiaceae</taxon>
        <taxon>Rhizobium/Agrobacterium group</taxon>
        <taxon>Rhizobium</taxon>
    </lineage>
</organism>
<gene>
    <name evidence="1" type="ORF">RGR602_PC01738</name>
</gene>